<name>A0ABS4ZJP3_9MICO</name>
<proteinExistence type="predicted"/>
<accession>A0ABS4ZJP3</accession>
<sequence>MQPNGWCWGFGLLRCGGVGRGPRVGVAGLVWVEDEGVRNELVTVSV</sequence>
<organism evidence="1 2">
    <name type="scientific">Microbacterium amylolyticum</name>
    <dbReference type="NCBI Taxonomy" id="936337"/>
    <lineage>
        <taxon>Bacteria</taxon>
        <taxon>Bacillati</taxon>
        <taxon>Actinomycetota</taxon>
        <taxon>Actinomycetes</taxon>
        <taxon>Micrococcales</taxon>
        <taxon>Microbacteriaceae</taxon>
        <taxon>Microbacterium</taxon>
    </lineage>
</organism>
<dbReference type="Proteomes" id="UP001519362">
    <property type="component" value="Unassembled WGS sequence"/>
</dbReference>
<gene>
    <name evidence="1" type="ORF">JOF34_001839</name>
</gene>
<keyword evidence="2" id="KW-1185">Reference proteome</keyword>
<dbReference type="EMBL" id="JAGIOL010000001">
    <property type="protein sequence ID" value="MBP2437253.1"/>
    <property type="molecule type" value="Genomic_DNA"/>
</dbReference>
<evidence type="ECO:0000313" key="2">
    <source>
        <dbReference type="Proteomes" id="UP001519362"/>
    </source>
</evidence>
<reference evidence="1 2" key="1">
    <citation type="submission" date="2021-03" db="EMBL/GenBank/DDBJ databases">
        <title>Sequencing the genomes of 1000 actinobacteria strains.</title>
        <authorList>
            <person name="Klenk H.-P."/>
        </authorList>
    </citation>
    <scope>NUCLEOTIDE SEQUENCE [LARGE SCALE GENOMIC DNA]</scope>
    <source>
        <strain evidence="1 2">DSM 24221</strain>
    </source>
</reference>
<evidence type="ECO:0000313" key="1">
    <source>
        <dbReference type="EMBL" id="MBP2437253.1"/>
    </source>
</evidence>
<protein>
    <submittedName>
        <fullName evidence="1">Uncharacterized protein</fullName>
    </submittedName>
</protein>
<comment type="caution">
    <text evidence="1">The sequence shown here is derived from an EMBL/GenBank/DDBJ whole genome shotgun (WGS) entry which is preliminary data.</text>
</comment>